<proteinExistence type="predicted"/>
<dbReference type="RefSeq" id="WP_312745080.1">
    <property type="nucleotide sequence ID" value="NZ_CP116968.1"/>
</dbReference>
<dbReference type="PANTHER" id="PTHR34849">
    <property type="entry name" value="SSL5025 PROTEIN"/>
    <property type="match status" value="1"/>
</dbReference>
<organism evidence="1 2">
    <name type="scientific">Candidatus Nitrospira neomarina</name>
    <dbReference type="NCBI Taxonomy" id="3020899"/>
    <lineage>
        <taxon>Bacteria</taxon>
        <taxon>Pseudomonadati</taxon>
        <taxon>Nitrospirota</taxon>
        <taxon>Nitrospiria</taxon>
        <taxon>Nitrospirales</taxon>
        <taxon>Nitrospiraceae</taxon>
        <taxon>Nitrospira</taxon>
    </lineage>
</organism>
<reference evidence="1 2" key="1">
    <citation type="submission" date="2023-01" db="EMBL/GenBank/DDBJ databases">
        <title>Cultivation and genomic characterization of new, ubiquitous marine nitrite-oxidizing bacteria from the Nitrospirales.</title>
        <authorList>
            <person name="Mueller A.J."/>
            <person name="Daebeler A."/>
            <person name="Herbold C.W."/>
            <person name="Kirkegaard R.H."/>
            <person name="Daims H."/>
        </authorList>
    </citation>
    <scope>NUCLEOTIDE SEQUENCE [LARGE SCALE GENOMIC DNA]</scope>
    <source>
        <strain evidence="1 2">DK</strain>
    </source>
</reference>
<name>A0AA96GHP6_9BACT</name>
<gene>
    <name evidence="1" type="ORF">PQG83_20480</name>
</gene>
<dbReference type="SUPFAM" id="SSF46689">
    <property type="entry name" value="Homeodomain-like"/>
    <property type="match status" value="1"/>
</dbReference>
<dbReference type="InterPro" id="IPR007367">
    <property type="entry name" value="DUF433"/>
</dbReference>
<dbReference type="Pfam" id="PF04255">
    <property type="entry name" value="DUF433"/>
    <property type="match status" value="1"/>
</dbReference>
<dbReference type="Proteomes" id="UP001302494">
    <property type="component" value="Chromosome"/>
</dbReference>
<sequence length="95" mass="10366">MPIILVNVCEVGYSAPMPIEQLLTRITFDSKICHGKPCIRGLRYPVDWVLELMSSGMSSQQILADYPDLEETDLQAACAFGAGLARVQGIEPLIG</sequence>
<evidence type="ECO:0000313" key="1">
    <source>
        <dbReference type="EMBL" id="WNM62091.1"/>
    </source>
</evidence>
<dbReference type="EMBL" id="CP116968">
    <property type="protein sequence ID" value="WNM62091.1"/>
    <property type="molecule type" value="Genomic_DNA"/>
</dbReference>
<dbReference type="AlphaFoldDB" id="A0AA96GHP6"/>
<dbReference type="InterPro" id="IPR036388">
    <property type="entry name" value="WH-like_DNA-bd_sf"/>
</dbReference>
<dbReference type="InterPro" id="IPR009057">
    <property type="entry name" value="Homeodomain-like_sf"/>
</dbReference>
<keyword evidence="2" id="KW-1185">Reference proteome</keyword>
<evidence type="ECO:0000313" key="2">
    <source>
        <dbReference type="Proteomes" id="UP001302494"/>
    </source>
</evidence>
<dbReference type="Gene3D" id="1.10.10.10">
    <property type="entry name" value="Winged helix-like DNA-binding domain superfamily/Winged helix DNA-binding domain"/>
    <property type="match status" value="1"/>
</dbReference>
<dbReference type="KEGG" id="nneo:PQG83_20480"/>
<accession>A0AA96GHP6</accession>
<protein>
    <submittedName>
        <fullName evidence="1">DUF433 domain-containing protein</fullName>
    </submittedName>
</protein>
<dbReference type="PANTHER" id="PTHR34849:SF3">
    <property type="entry name" value="SSR2962 PROTEIN"/>
    <property type="match status" value="1"/>
</dbReference>